<evidence type="ECO:0000313" key="2">
    <source>
        <dbReference type="Proteomes" id="UP000008315"/>
    </source>
</evidence>
<evidence type="ECO:0000313" key="1">
    <source>
        <dbReference type="EMBL" id="CCE22493.1"/>
    </source>
</evidence>
<dbReference type="KEGG" id="mah:MEALZ_0799"/>
<name>G4T267_META2</name>
<dbReference type="STRING" id="1091494.MEALZ_0799"/>
<gene>
    <name evidence="1" type="ordered locus">MEALZ_0799</name>
</gene>
<dbReference type="AlphaFoldDB" id="G4T267"/>
<proteinExistence type="predicted"/>
<dbReference type="EMBL" id="FO082060">
    <property type="protein sequence ID" value="CCE22493.1"/>
    <property type="molecule type" value="Genomic_DNA"/>
</dbReference>
<reference evidence="2" key="1">
    <citation type="journal article" date="2012" name="J. Bacteriol.">
        <title>Genome sequence of the haloalkaliphilic methanotrophic bacterium Methylomicrobium alcaliphilum 20Z.</title>
        <authorList>
            <person name="Vuilleumier S."/>
            <person name="Khmelenina V.N."/>
            <person name="Bringel F."/>
            <person name="Reshetnikov A.S."/>
            <person name="Lajus A."/>
            <person name="Mangenot S."/>
            <person name="Rouy Z."/>
            <person name="Op den Camp H.J."/>
            <person name="Jetten M.S."/>
            <person name="Dispirito A.A."/>
            <person name="Dunfield P."/>
            <person name="Klotz M.G."/>
            <person name="Semrau J.D."/>
            <person name="Stein L.Y."/>
            <person name="Barbe V."/>
            <person name="Medigue C."/>
            <person name="Trotsenko Y.A."/>
            <person name="Kalyuzhnaya M.G."/>
        </authorList>
    </citation>
    <scope>NUCLEOTIDE SEQUENCE [LARGE SCALE GENOMIC DNA]</scope>
    <source>
        <strain evidence="2">DSM 19304 / NCIMB 14124 / VKM B-2133 / 20Z</strain>
    </source>
</reference>
<keyword evidence="2" id="KW-1185">Reference proteome</keyword>
<dbReference type="HOGENOM" id="CLU_2974221_0_0_6"/>
<dbReference type="Proteomes" id="UP000008315">
    <property type="component" value="Chromosome"/>
</dbReference>
<sequence length="58" mass="6928">MPSPRSRNIDDKPKAKNWLENNKQKSQLFLEILNKLNTFYVGDFDILYVRNIDTMTPR</sequence>
<accession>G4T267</accession>
<organism evidence="1 2">
    <name type="scientific">Methylotuvimicrobium alcaliphilum (strain DSM 19304 / NCIMB 14124 / VKM B-2133 / 20Z)</name>
    <name type="common">Methylomicrobium alcaliphilum</name>
    <dbReference type="NCBI Taxonomy" id="1091494"/>
    <lineage>
        <taxon>Bacteria</taxon>
        <taxon>Pseudomonadati</taxon>
        <taxon>Pseudomonadota</taxon>
        <taxon>Gammaproteobacteria</taxon>
        <taxon>Methylococcales</taxon>
        <taxon>Methylococcaceae</taxon>
        <taxon>Methylotuvimicrobium</taxon>
    </lineage>
</organism>
<protein>
    <submittedName>
        <fullName evidence="1">Uncharacterized protein</fullName>
    </submittedName>
</protein>